<dbReference type="PROSITE" id="PS00626">
    <property type="entry name" value="RCC1_2"/>
    <property type="match status" value="3"/>
</dbReference>
<dbReference type="SUPFAM" id="SSF50985">
    <property type="entry name" value="RCC1/BLIP-II"/>
    <property type="match status" value="2"/>
</dbReference>
<reference evidence="3" key="1">
    <citation type="submission" date="2023-10" db="EMBL/GenBank/DDBJ databases">
        <authorList>
            <person name="Chen Y."/>
            <person name="Shah S."/>
            <person name="Dougan E. K."/>
            <person name="Thang M."/>
            <person name="Chan C."/>
        </authorList>
    </citation>
    <scope>NUCLEOTIDE SEQUENCE [LARGE SCALE GENOMIC DNA]</scope>
</reference>
<keyword evidence="4" id="KW-1185">Reference proteome</keyword>
<evidence type="ECO:0000256" key="1">
    <source>
        <dbReference type="PROSITE-ProRule" id="PRU00235"/>
    </source>
</evidence>
<protein>
    <submittedName>
        <fullName evidence="3">Uncharacterized protein</fullName>
    </submittedName>
</protein>
<comment type="caution">
    <text evidence="3">The sequence shown here is derived from an EMBL/GenBank/DDBJ whole genome shotgun (WGS) entry which is preliminary data.</text>
</comment>
<name>A0ABN9Y8L7_9DINO</name>
<feature type="compositionally biased region" description="Basic and acidic residues" evidence="2">
    <location>
        <begin position="114"/>
        <end position="124"/>
    </location>
</feature>
<dbReference type="Gene3D" id="2.130.10.30">
    <property type="entry name" value="Regulator of chromosome condensation 1/beta-lactamase-inhibitor protein II"/>
    <property type="match status" value="3"/>
</dbReference>
<gene>
    <name evidence="3" type="ORF">PCOR1329_LOCUS83537</name>
</gene>
<feature type="region of interest" description="Disordered" evidence="2">
    <location>
        <begin position="75"/>
        <end position="100"/>
    </location>
</feature>
<feature type="repeat" description="RCC1" evidence="1">
    <location>
        <begin position="473"/>
        <end position="513"/>
    </location>
</feature>
<feature type="region of interest" description="Disordered" evidence="2">
    <location>
        <begin position="1"/>
        <end position="30"/>
    </location>
</feature>
<sequence>ARMNLFWRNLPPPPPLSSSSSSAAAPPSPAPARVYLNWRDLPAGLSPKVGLHLDFSCAAGDAGLVAADVVEHREGAGVAPQAPPGRRGRRARRPPPDPMAQLERQWAREDALLGAHDPDPREPPEEQPDPAGEDTVRNYGIKAYLLPDGSGGVDVLSSPDPEPPDIDLATYEAITRHLRALGYLSATSSLISPRELVPAIAKFWYTCNMDKLVVFPYTFALRSMSNLLRTRPNEFEHARDRDLAFVLPLKNSSHKRYGSIPAGRIAKGGGPAMMENVHGQSALPALPAGLTYTQVAAGAGHTVLLRTDGSAVACGQNGEGVCALPALPAGLTYTQVAAGDDHTVLLRSDGSAVACGQNCDGQCALPALPAGFTYTQVAAGMGHTVLLRTDGSAVACGRDDEGQCALPALPAGLTCTQVAAGGWHTVVLRSDGSAVACGQNGDGQCALPALPAGLTYTQVAAGLMHTVLLRSDGSAVACGQNDEGQCALPALPARLTYTQVAAGETHSVLLRSDGTAVACGWNGDGECALPALPAGLTYTAHLLPAMLLQASLDGDTMRFMTFGGAERSRSWAGPAARLADIYEQLLADHRAGRLGPGAWRVDAVLPGGRLLSSAAAEETVAECALPALPAGLTYTPVAAGLWHAVLLWTDGSAVARGWNVLGQCALPALPAGLTWTQVAVGGMHSLLVRSDGTAVACGQNDQGQCALPALPADLTCTQVAAGGWHTVLLWIDDSAVACGQNAQGQCALLALPAGLTYTPVAAGLSHAVLLQRDGTACAVPALPAGLTYTASLLPAMLL</sequence>
<dbReference type="InterPro" id="IPR000408">
    <property type="entry name" value="Reg_chr_condens"/>
</dbReference>
<evidence type="ECO:0000313" key="4">
    <source>
        <dbReference type="Proteomes" id="UP001189429"/>
    </source>
</evidence>
<feature type="repeat" description="RCC1" evidence="1">
    <location>
        <begin position="391"/>
        <end position="431"/>
    </location>
</feature>
<proteinExistence type="predicted"/>
<organism evidence="3 4">
    <name type="scientific">Prorocentrum cordatum</name>
    <dbReference type="NCBI Taxonomy" id="2364126"/>
    <lineage>
        <taxon>Eukaryota</taxon>
        <taxon>Sar</taxon>
        <taxon>Alveolata</taxon>
        <taxon>Dinophyceae</taxon>
        <taxon>Prorocentrales</taxon>
        <taxon>Prorocentraceae</taxon>
        <taxon>Prorocentrum</taxon>
    </lineage>
</organism>
<dbReference type="PANTHER" id="PTHR45982:SF1">
    <property type="entry name" value="REGULATOR OF CHROMOSOME CONDENSATION"/>
    <property type="match status" value="1"/>
</dbReference>
<dbReference type="PANTHER" id="PTHR45982">
    <property type="entry name" value="REGULATOR OF CHROMOSOME CONDENSATION"/>
    <property type="match status" value="1"/>
</dbReference>
<dbReference type="EMBL" id="CAUYUJ010022113">
    <property type="protein sequence ID" value="CAK0909009.1"/>
    <property type="molecule type" value="Genomic_DNA"/>
</dbReference>
<dbReference type="InterPro" id="IPR009091">
    <property type="entry name" value="RCC1/BLIP-II"/>
</dbReference>
<feature type="repeat" description="RCC1" evidence="1">
    <location>
        <begin position="692"/>
        <end position="732"/>
    </location>
</feature>
<feature type="non-terminal residue" evidence="3">
    <location>
        <position position="1"/>
    </location>
</feature>
<dbReference type="PROSITE" id="PS50012">
    <property type="entry name" value="RCC1_3"/>
    <property type="match status" value="3"/>
</dbReference>
<dbReference type="Proteomes" id="UP001189429">
    <property type="component" value="Unassembled WGS sequence"/>
</dbReference>
<feature type="region of interest" description="Disordered" evidence="2">
    <location>
        <begin position="114"/>
        <end position="135"/>
    </location>
</feature>
<accession>A0ABN9Y8L7</accession>
<evidence type="ECO:0000313" key="3">
    <source>
        <dbReference type="EMBL" id="CAK0909009.1"/>
    </source>
</evidence>
<evidence type="ECO:0000256" key="2">
    <source>
        <dbReference type="SAM" id="MobiDB-lite"/>
    </source>
</evidence>
<dbReference type="Pfam" id="PF13540">
    <property type="entry name" value="RCC1_2"/>
    <property type="match status" value="7"/>
</dbReference>
<dbReference type="InterPro" id="IPR051553">
    <property type="entry name" value="Ran_GTPase-activating"/>
</dbReference>